<evidence type="ECO:0000256" key="1">
    <source>
        <dbReference type="ARBA" id="ARBA00000085"/>
    </source>
</evidence>
<keyword evidence="5" id="KW-0808">Transferase</keyword>
<dbReference type="GO" id="GO:0004721">
    <property type="term" value="F:phosphoprotein phosphatase activity"/>
    <property type="evidence" value="ECO:0007669"/>
    <property type="project" value="TreeGrafter"/>
</dbReference>
<dbReference type="HOGENOM" id="CLU_000445_89_6_9"/>
<sequence>MRNVSLRQKVGFGLVGFTLTFVLTLILVIGFAFEPIYYGIQRHNMATLAEDVGRIYKAEGSTGIQKINELTDSTSADVFVIDQGVLVYLSGADRTRVLSDSTEEETASQGRRLIQSARANVPQHIRIIVSLLRGYDPPEEDLNKIMYYTDNNSDSIRFYSLVSRISDHAYVTISQPLAPLRENVKIVQRFILMLGLIWIALALWGAFHYSKKLTDPLYELKGIAMHMAHLDFSRKWERTGTSEEISMVGETLNTLSSKLNQALEDLQQSNTALQVQLDKATEIEYMRKSFISAVSHELKTPLAIIQGYAEALEDLQNLPVETQEHYCSVICSETRKMDGLVRDLLNLSRLEAGRLQLELTDFDFAALMEESKIRFKEPAKEKGIHLFWALPDEMPCYGDPGRYDIILNNFLSNAIDYTPVNGCIKVTVTVEESDYLIEVFNEGETIPEEFHTRIWEPFFKVDSSHTRDAQRKFGGHGLGLGIVASLLTLHEQRYGVRNEKDGVTFWFTVAKEK</sequence>
<feature type="transmembrane region" description="Helical" evidence="9">
    <location>
        <begin position="12"/>
        <end position="33"/>
    </location>
</feature>
<dbReference type="SUPFAM" id="SSF55874">
    <property type="entry name" value="ATPase domain of HSP90 chaperone/DNA topoisomerase II/histidine kinase"/>
    <property type="match status" value="1"/>
</dbReference>
<dbReference type="GO" id="GO:0000155">
    <property type="term" value="F:phosphorelay sensor kinase activity"/>
    <property type="evidence" value="ECO:0007669"/>
    <property type="project" value="InterPro"/>
</dbReference>
<dbReference type="EC" id="2.7.13.3" evidence="3"/>
<dbReference type="CDD" id="cd00082">
    <property type="entry name" value="HisKA"/>
    <property type="match status" value="1"/>
</dbReference>
<organism evidence="12 13">
    <name type="scientific">Megasphaera micronuciformis F0359</name>
    <dbReference type="NCBI Taxonomy" id="706434"/>
    <lineage>
        <taxon>Bacteria</taxon>
        <taxon>Bacillati</taxon>
        <taxon>Bacillota</taxon>
        <taxon>Negativicutes</taxon>
        <taxon>Veillonellales</taxon>
        <taxon>Veillonellaceae</taxon>
        <taxon>Megasphaera</taxon>
    </lineage>
</organism>
<evidence type="ECO:0000256" key="5">
    <source>
        <dbReference type="ARBA" id="ARBA00022679"/>
    </source>
</evidence>
<evidence type="ECO:0000259" key="11">
    <source>
        <dbReference type="PROSITE" id="PS50885"/>
    </source>
</evidence>
<dbReference type="Gene3D" id="3.30.565.10">
    <property type="entry name" value="Histidine kinase-like ATPase, C-terminal domain"/>
    <property type="match status" value="1"/>
</dbReference>
<proteinExistence type="predicted"/>
<reference evidence="12 13" key="1">
    <citation type="submission" date="2010-08" db="EMBL/GenBank/DDBJ databases">
        <authorList>
            <person name="Weinstock G."/>
            <person name="Sodergren E."/>
            <person name="Clifton S."/>
            <person name="Fulton L."/>
            <person name="Fulton B."/>
            <person name="Courtney L."/>
            <person name="Fronick C."/>
            <person name="Harrison M."/>
            <person name="Strong C."/>
            <person name="Farmer C."/>
            <person name="Delahaunty K."/>
            <person name="Markovic C."/>
            <person name="Hall O."/>
            <person name="Minx P."/>
            <person name="Tomlinson C."/>
            <person name="Mitreva M."/>
            <person name="Hou S."/>
            <person name="Chen J."/>
            <person name="Wollam A."/>
            <person name="Pepin K.H."/>
            <person name="Johnson M."/>
            <person name="Bhonagiri V."/>
            <person name="Zhang X."/>
            <person name="Suruliraj S."/>
            <person name="Warren W."/>
            <person name="Chinwalla A."/>
            <person name="Mardis E.R."/>
            <person name="Wilson R.K."/>
        </authorList>
    </citation>
    <scope>NUCLEOTIDE SEQUENCE [LARGE SCALE GENOMIC DNA]</scope>
    <source>
        <strain evidence="12 13">F0359</strain>
    </source>
</reference>
<dbReference type="InterPro" id="IPR003661">
    <property type="entry name" value="HisK_dim/P_dom"/>
</dbReference>
<gene>
    <name evidence="12" type="ORF">HMPREF9429_01191</name>
</gene>
<comment type="caution">
    <text evidence="12">The sequence shown here is derived from an EMBL/GenBank/DDBJ whole genome shotgun (WGS) entry which is preliminary data.</text>
</comment>
<evidence type="ECO:0000313" key="12">
    <source>
        <dbReference type="EMBL" id="EFQ04008.1"/>
    </source>
</evidence>
<evidence type="ECO:0000256" key="8">
    <source>
        <dbReference type="SAM" id="Coils"/>
    </source>
</evidence>
<feature type="domain" description="HAMP" evidence="11">
    <location>
        <begin position="211"/>
        <end position="264"/>
    </location>
</feature>
<dbReference type="InterPro" id="IPR005467">
    <property type="entry name" value="His_kinase_dom"/>
</dbReference>
<dbReference type="Proteomes" id="UP000003195">
    <property type="component" value="Unassembled WGS sequence"/>
</dbReference>
<protein>
    <recommendedName>
        <fullName evidence="3">histidine kinase</fullName>
        <ecNumber evidence="3">2.7.13.3</ecNumber>
    </recommendedName>
</protein>
<dbReference type="RefSeq" id="WP_006942321.1">
    <property type="nucleotide sequence ID" value="NZ_GL538208.1"/>
</dbReference>
<dbReference type="SMART" id="SM00388">
    <property type="entry name" value="HisKA"/>
    <property type="match status" value="1"/>
</dbReference>
<dbReference type="SMART" id="SM00387">
    <property type="entry name" value="HATPase_c"/>
    <property type="match status" value="1"/>
</dbReference>
<dbReference type="Gene3D" id="6.10.340.10">
    <property type="match status" value="1"/>
</dbReference>
<evidence type="ECO:0000256" key="4">
    <source>
        <dbReference type="ARBA" id="ARBA00022553"/>
    </source>
</evidence>
<evidence type="ECO:0000256" key="9">
    <source>
        <dbReference type="SAM" id="Phobius"/>
    </source>
</evidence>
<keyword evidence="9" id="KW-1133">Transmembrane helix</keyword>
<evidence type="ECO:0000256" key="6">
    <source>
        <dbReference type="ARBA" id="ARBA00022777"/>
    </source>
</evidence>
<dbReference type="PANTHER" id="PTHR45453">
    <property type="entry name" value="PHOSPHATE REGULON SENSOR PROTEIN PHOR"/>
    <property type="match status" value="1"/>
</dbReference>
<evidence type="ECO:0000259" key="10">
    <source>
        <dbReference type="PROSITE" id="PS50109"/>
    </source>
</evidence>
<keyword evidence="8" id="KW-0175">Coiled coil</keyword>
<dbReference type="GO" id="GO:0016036">
    <property type="term" value="P:cellular response to phosphate starvation"/>
    <property type="evidence" value="ECO:0007669"/>
    <property type="project" value="TreeGrafter"/>
</dbReference>
<comment type="subcellular location">
    <subcellularLocation>
        <location evidence="2">Membrane</location>
    </subcellularLocation>
</comment>
<dbReference type="STRING" id="706434.HMPREF9429_01191"/>
<name>E2ZC21_9FIRM</name>
<keyword evidence="13" id="KW-1185">Reference proteome</keyword>
<dbReference type="EMBL" id="AECS01000037">
    <property type="protein sequence ID" value="EFQ04008.1"/>
    <property type="molecule type" value="Genomic_DNA"/>
</dbReference>
<keyword evidence="7" id="KW-0902">Two-component regulatory system</keyword>
<dbReference type="GO" id="GO:0005886">
    <property type="term" value="C:plasma membrane"/>
    <property type="evidence" value="ECO:0007669"/>
    <property type="project" value="TreeGrafter"/>
</dbReference>
<dbReference type="Pfam" id="PF00512">
    <property type="entry name" value="HisKA"/>
    <property type="match status" value="1"/>
</dbReference>
<keyword evidence="4" id="KW-0597">Phosphoprotein</keyword>
<dbReference type="FunFam" id="1.10.287.130:FF:000001">
    <property type="entry name" value="Two-component sensor histidine kinase"/>
    <property type="match status" value="1"/>
</dbReference>
<feature type="domain" description="Histidine kinase" evidence="10">
    <location>
        <begin position="293"/>
        <end position="513"/>
    </location>
</feature>
<dbReference type="PANTHER" id="PTHR45453:SF1">
    <property type="entry name" value="PHOSPHATE REGULON SENSOR PROTEIN PHOR"/>
    <property type="match status" value="1"/>
</dbReference>
<dbReference type="InterPro" id="IPR003594">
    <property type="entry name" value="HATPase_dom"/>
</dbReference>
<dbReference type="OrthoDB" id="9762826at2"/>
<dbReference type="eggNOG" id="COG3850">
    <property type="taxonomic scope" value="Bacteria"/>
</dbReference>
<dbReference type="eggNOG" id="COG2205">
    <property type="taxonomic scope" value="Bacteria"/>
</dbReference>
<dbReference type="Pfam" id="PF02518">
    <property type="entry name" value="HATPase_c"/>
    <property type="match status" value="1"/>
</dbReference>
<evidence type="ECO:0000313" key="13">
    <source>
        <dbReference type="Proteomes" id="UP000003195"/>
    </source>
</evidence>
<feature type="coiled-coil region" evidence="8">
    <location>
        <begin position="252"/>
        <end position="283"/>
    </location>
</feature>
<comment type="catalytic activity">
    <reaction evidence="1">
        <text>ATP + protein L-histidine = ADP + protein N-phospho-L-histidine.</text>
        <dbReference type="EC" id="2.7.13.3"/>
    </reaction>
</comment>
<dbReference type="PROSITE" id="PS50109">
    <property type="entry name" value="HIS_KIN"/>
    <property type="match status" value="1"/>
</dbReference>
<dbReference type="InterPro" id="IPR050351">
    <property type="entry name" value="BphY/WalK/GraS-like"/>
</dbReference>
<keyword evidence="9" id="KW-0812">Transmembrane</keyword>
<accession>E2ZC21</accession>
<dbReference type="AlphaFoldDB" id="E2ZC21"/>
<keyword evidence="9" id="KW-0472">Membrane</keyword>
<evidence type="ECO:0000256" key="7">
    <source>
        <dbReference type="ARBA" id="ARBA00023012"/>
    </source>
</evidence>
<keyword evidence="6 12" id="KW-0418">Kinase</keyword>
<evidence type="ECO:0000256" key="3">
    <source>
        <dbReference type="ARBA" id="ARBA00012438"/>
    </source>
</evidence>
<dbReference type="InterPro" id="IPR036890">
    <property type="entry name" value="HATPase_C_sf"/>
</dbReference>
<dbReference type="SUPFAM" id="SSF47384">
    <property type="entry name" value="Homodimeric domain of signal transducing histidine kinase"/>
    <property type="match status" value="1"/>
</dbReference>
<evidence type="ECO:0000256" key="2">
    <source>
        <dbReference type="ARBA" id="ARBA00004370"/>
    </source>
</evidence>
<dbReference type="Gene3D" id="1.10.287.130">
    <property type="match status" value="1"/>
</dbReference>
<dbReference type="PROSITE" id="PS50885">
    <property type="entry name" value="HAMP"/>
    <property type="match status" value="1"/>
</dbReference>
<dbReference type="InterPro" id="IPR003660">
    <property type="entry name" value="HAMP_dom"/>
</dbReference>
<dbReference type="InterPro" id="IPR036097">
    <property type="entry name" value="HisK_dim/P_sf"/>
</dbReference>
<feature type="transmembrane region" description="Helical" evidence="9">
    <location>
        <begin position="190"/>
        <end position="207"/>
    </location>
</feature>